<dbReference type="NCBIfam" id="NF003268">
    <property type="entry name" value="PRK04239.1"/>
    <property type="match status" value="1"/>
</dbReference>
<evidence type="ECO:0000256" key="2">
    <source>
        <dbReference type="ARBA" id="ARBA00023125"/>
    </source>
</evidence>
<evidence type="ECO:0000256" key="4">
    <source>
        <dbReference type="SAM" id="Coils"/>
    </source>
</evidence>
<keyword evidence="4" id="KW-0175">Coiled coil</keyword>
<evidence type="ECO:0000256" key="3">
    <source>
        <dbReference type="HAMAP-Rule" id="MF_00026"/>
    </source>
</evidence>
<comment type="similarity">
    <text evidence="1 3">Belongs to the PDCD5 family.</text>
</comment>
<dbReference type="InterPro" id="IPR022889">
    <property type="entry name" value="DNA_bind_arc"/>
</dbReference>
<dbReference type="Pfam" id="PF01984">
    <property type="entry name" value="dsDNA_bind"/>
    <property type="match status" value="1"/>
</dbReference>
<organism evidence="5 6">
    <name type="scientific">Candidatus Marsarchaeota G2 archaeon ECH_B_SAG-M15</name>
    <dbReference type="NCBI Taxonomy" id="1978162"/>
    <lineage>
        <taxon>Archaea</taxon>
        <taxon>Candidatus Marsarchaeota</taxon>
        <taxon>Candidatus Marsarchaeota group 2</taxon>
    </lineage>
</organism>
<dbReference type="PANTHER" id="PTHR10840:SF0">
    <property type="entry name" value="PROGRAMMED CELL DEATH PROTEIN 5"/>
    <property type="match status" value="1"/>
</dbReference>
<dbReference type="HAMAP" id="MF_00026">
    <property type="entry name" value="dsDNA_bind"/>
    <property type="match status" value="1"/>
</dbReference>
<proteinExistence type="inferred from homology"/>
<dbReference type="InterPro" id="IPR036883">
    <property type="entry name" value="PDCD5-like_sf"/>
</dbReference>
<evidence type="ECO:0000313" key="5">
    <source>
        <dbReference type="EMBL" id="PSN92710.1"/>
    </source>
</evidence>
<reference evidence="5 6" key="1">
    <citation type="submission" date="2017-04" db="EMBL/GenBank/DDBJ databases">
        <title>Novel microbial lineages endemic to geothermal iron-oxide mats fill important gaps in the evolutionary history of Archaea.</title>
        <authorList>
            <person name="Jay Z.J."/>
            <person name="Beam J.P."/>
            <person name="Dlakic M."/>
            <person name="Rusch D.B."/>
            <person name="Kozubal M.A."/>
            <person name="Inskeep W.P."/>
        </authorList>
    </citation>
    <scope>NUCLEOTIDE SEQUENCE [LARGE SCALE GENOMIC DNA]</scope>
    <source>
        <strain evidence="5">ECH_B_SAG-M15</strain>
    </source>
</reference>
<dbReference type="InterPro" id="IPR002836">
    <property type="entry name" value="PDCD5-like"/>
</dbReference>
<dbReference type="EMBL" id="NEXJ01000018">
    <property type="protein sequence ID" value="PSN92710.1"/>
    <property type="molecule type" value="Genomic_DNA"/>
</dbReference>
<dbReference type="AlphaFoldDB" id="A0A2R6B258"/>
<feature type="coiled-coil region" evidence="4">
    <location>
        <begin position="17"/>
        <end position="44"/>
    </location>
</feature>
<sequence>MSYGGGSGGDDYDAELEELKRRQIARLQQRAASEEQAAAEAEAEEGRRQAVLRRVLTPEARQRLQNVKMVRYELARVLEDQIIALYQSGRIDRPITDEALKQLLARISASNTRDTSITIRRKGEV</sequence>
<protein>
    <recommendedName>
        <fullName evidence="3">DNA-binding protein B9Q08_00990</fullName>
    </recommendedName>
</protein>
<dbReference type="SUPFAM" id="SSF46950">
    <property type="entry name" value="Double-stranded DNA-binding domain"/>
    <property type="match status" value="1"/>
</dbReference>
<name>A0A2R6B258_9ARCH</name>
<comment type="caution">
    <text evidence="5">The sequence shown here is derived from an EMBL/GenBank/DDBJ whole genome shotgun (WGS) entry which is preliminary data.</text>
</comment>
<dbReference type="Gene3D" id="1.10.8.140">
    <property type="entry name" value="PDCD5-like"/>
    <property type="match status" value="1"/>
</dbReference>
<dbReference type="Proteomes" id="UP000240490">
    <property type="component" value="Unassembled WGS sequence"/>
</dbReference>
<dbReference type="GO" id="GO:0005829">
    <property type="term" value="C:cytosol"/>
    <property type="evidence" value="ECO:0007669"/>
    <property type="project" value="TreeGrafter"/>
</dbReference>
<dbReference type="PANTHER" id="PTHR10840">
    <property type="entry name" value="PROGRAMMED CELL DEATH PROTEIN 5"/>
    <property type="match status" value="1"/>
</dbReference>
<keyword evidence="2 3" id="KW-0238">DNA-binding</keyword>
<accession>A0A2R6B258</accession>
<evidence type="ECO:0000313" key="6">
    <source>
        <dbReference type="Proteomes" id="UP000240490"/>
    </source>
</evidence>
<dbReference type="PIRSF" id="PIRSF015730">
    <property type="entry name" value="TFAR19"/>
    <property type="match status" value="1"/>
</dbReference>
<gene>
    <name evidence="5" type="ORF">B9Q08_00990</name>
</gene>
<dbReference type="GO" id="GO:0003677">
    <property type="term" value="F:DNA binding"/>
    <property type="evidence" value="ECO:0007669"/>
    <property type="project" value="UniProtKB-UniRule"/>
</dbReference>
<evidence type="ECO:0000256" key="1">
    <source>
        <dbReference type="ARBA" id="ARBA00010490"/>
    </source>
</evidence>